<dbReference type="Proteomes" id="UP000195521">
    <property type="component" value="Unassembled WGS sequence"/>
</dbReference>
<keyword evidence="1" id="KW-0812">Transmembrane</keyword>
<name>A0A1Y1JJ50_PLAGO</name>
<gene>
    <name evidence="2" type="ORF">PGO_101620</name>
</gene>
<keyword evidence="1" id="KW-0472">Membrane</keyword>
<evidence type="ECO:0000256" key="1">
    <source>
        <dbReference type="SAM" id="Phobius"/>
    </source>
</evidence>
<proteinExistence type="predicted"/>
<feature type="transmembrane region" description="Helical" evidence="1">
    <location>
        <begin position="117"/>
        <end position="135"/>
    </location>
</feature>
<comment type="caution">
    <text evidence="2">The sequence shown here is derived from an EMBL/GenBank/DDBJ whole genome shotgun (WGS) entry which is preliminary data.</text>
</comment>
<dbReference type="RefSeq" id="XP_028543994.1">
    <property type="nucleotide sequence ID" value="XM_028688193.1"/>
</dbReference>
<keyword evidence="1" id="KW-1133">Transmembrane helix</keyword>
<reference evidence="3" key="1">
    <citation type="submission" date="2017-04" db="EMBL/GenBank/DDBJ databases">
        <title>Plasmodium gonderi genome.</title>
        <authorList>
            <person name="Arisue N."/>
            <person name="Honma H."/>
            <person name="Kawai S."/>
            <person name="Tougan T."/>
            <person name="Tanabe K."/>
            <person name="Horii T."/>
        </authorList>
    </citation>
    <scope>NUCLEOTIDE SEQUENCE [LARGE SCALE GENOMIC DNA]</scope>
    <source>
        <strain evidence="3">ATCC 30045</strain>
    </source>
</reference>
<dbReference type="AlphaFoldDB" id="A0A1Y1JJ50"/>
<sequence length="139" mass="16486">MVLMRTLLNDPEYVSKERIEKETLFCHNIKTVDEKYITCEINKKKKQWTDRKLQKEFSLQNHDLVCLNKYRYHPLKDVCQGAFSFLQDGESYYTSSYKLQNRDYGLIFRNLCTSPSIQISFCGIMITIIAALVDLKNRR</sequence>
<protein>
    <submittedName>
        <fullName evidence="2">Uncharacterized protein</fullName>
    </submittedName>
</protein>
<dbReference type="GeneID" id="39748127"/>
<organism evidence="2 3">
    <name type="scientific">Plasmodium gonderi</name>
    <dbReference type="NCBI Taxonomy" id="77519"/>
    <lineage>
        <taxon>Eukaryota</taxon>
        <taxon>Sar</taxon>
        <taxon>Alveolata</taxon>
        <taxon>Apicomplexa</taxon>
        <taxon>Aconoidasida</taxon>
        <taxon>Haemosporida</taxon>
        <taxon>Plasmodiidae</taxon>
        <taxon>Plasmodium</taxon>
        <taxon>Plasmodium (Plasmodium)</taxon>
    </lineage>
</organism>
<evidence type="ECO:0000313" key="2">
    <source>
        <dbReference type="EMBL" id="GAW81405.1"/>
    </source>
</evidence>
<evidence type="ECO:0000313" key="3">
    <source>
        <dbReference type="Proteomes" id="UP000195521"/>
    </source>
</evidence>
<dbReference type="OMA" id="QISFCGI"/>
<accession>A0A1Y1JJ50</accession>
<dbReference type="EMBL" id="BDQF01000011">
    <property type="protein sequence ID" value="GAW81405.1"/>
    <property type="molecule type" value="Genomic_DNA"/>
</dbReference>
<keyword evidence="3" id="KW-1185">Reference proteome</keyword>
<dbReference type="OrthoDB" id="379557at2759"/>